<proteinExistence type="predicted"/>
<name>A0A0C9URN7_SPHS4</name>
<dbReference type="Proteomes" id="UP000054279">
    <property type="component" value="Unassembled WGS sequence"/>
</dbReference>
<dbReference type="AlphaFoldDB" id="A0A0C9URN7"/>
<dbReference type="CDD" id="cd09917">
    <property type="entry name" value="F-box_SF"/>
    <property type="match status" value="1"/>
</dbReference>
<evidence type="ECO:0000313" key="1">
    <source>
        <dbReference type="EMBL" id="KIJ28016.1"/>
    </source>
</evidence>
<evidence type="ECO:0008006" key="3">
    <source>
        <dbReference type="Google" id="ProtNLM"/>
    </source>
</evidence>
<protein>
    <recommendedName>
        <fullName evidence="3">F-box domain-containing protein</fullName>
    </recommendedName>
</protein>
<sequence length="136" mass="15701">MSRNHCPRNKSIFAAYLTTDLTNFAISQYIRQVASLYNKIMKVITPPGPLTTFPLLPTEFYLELFSYFPLKALVALRGACCAWRNLFPTANIPAACRLLLELYLKLIEGKYFHRTRPWVLHNLKDFNREAYVAALV</sequence>
<evidence type="ECO:0000313" key="2">
    <source>
        <dbReference type="Proteomes" id="UP000054279"/>
    </source>
</evidence>
<gene>
    <name evidence="1" type="ORF">M422DRAFT_270785</name>
</gene>
<keyword evidence="2" id="KW-1185">Reference proteome</keyword>
<accession>A0A0C9URN7</accession>
<dbReference type="EMBL" id="KN837318">
    <property type="protein sequence ID" value="KIJ28016.1"/>
    <property type="molecule type" value="Genomic_DNA"/>
</dbReference>
<organism evidence="1 2">
    <name type="scientific">Sphaerobolus stellatus (strain SS14)</name>
    <dbReference type="NCBI Taxonomy" id="990650"/>
    <lineage>
        <taxon>Eukaryota</taxon>
        <taxon>Fungi</taxon>
        <taxon>Dikarya</taxon>
        <taxon>Basidiomycota</taxon>
        <taxon>Agaricomycotina</taxon>
        <taxon>Agaricomycetes</taxon>
        <taxon>Phallomycetidae</taxon>
        <taxon>Geastrales</taxon>
        <taxon>Sphaerobolaceae</taxon>
        <taxon>Sphaerobolus</taxon>
    </lineage>
</organism>
<dbReference type="SUPFAM" id="SSF81383">
    <property type="entry name" value="F-box domain"/>
    <property type="match status" value="1"/>
</dbReference>
<dbReference type="OrthoDB" id="2788844at2759"/>
<dbReference type="InterPro" id="IPR036047">
    <property type="entry name" value="F-box-like_dom_sf"/>
</dbReference>
<dbReference type="HOGENOM" id="CLU_1876738_0_0_1"/>
<reference evidence="1 2" key="1">
    <citation type="submission" date="2014-06" db="EMBL/GenBank/DDBJ databases">
        <title>Evolutionary Origins and Diversification of the Mycorrhizal Mutualists.</title>
        <authorList>
            <consortium name="DOE Joint Genome Institute"/>
            <consortium name="Mycorrhizal Genomics Consortium"/>
            <person name="Kohler A."/>
            <person name="Kuo A."/>
            <person name="Nagy L.G."/>
            <person name="Floudas D."/>
            <person name="Copeland A."/>
            <person name="Barry K.W."/>
            <person name="Cichocki N."/>
            <person name="Veneault-Fourrey C."/>
            <person name="LaButti K."/>
            <person name="Lindquist E.A."/>
            <person name="Lipzen A."/>
            <person name="Lundell T."/>
            <person name="Morin E."/>
            <person name="Murat C."/>
            <person name="Riley R."/>
            <person name="Ohm R."/>
            <person name="Sun H."/>
            <person name="Tunlid A."/>
            <person name="Henrissat B."/>
            <person name="Grigoriev I.V."/>
            <person name="Hibbett D.S."/>
            <person name="Martin F."/>
        </authorList>
    </citation>
    <scope>NUCLEOTIDE SEQUENCE [LARGE SCALE GENOMIC DNA]</scope>
    <source>
        <strain evidence="1 2">SS14</strain>
    </source>
</reference>